<dbReference type="EMBL" id="AP028654">
    <property type="protein sequence ID" value="BEP27865.1"/>
    <property type="molecule type" value="Genomic_DNA"/>
</dbReference>
<dbReference type="CDD" id="cd06294">
    <property type="entry name" value="PBP1_MalR-like"/>
    <property type="match status" value="1"/>
</dbReference>
<dbReference type="InterPro" id="IPR010982">
    <property type="entry name" value="Lambda_DNA-bd_dom_sf"/>
</dbReference>
<dbReference type="CDD" id="cd01392">
    <property type="entry name" value="HTH_LacI"/>
    <property type="match status" value="1"/>
</dbReference>
<evidence type="ECO:0000313" key="6">
    <source>
        <dbReference type="Proteomes" id="UP001321786"/>
    </source>
</evidence>
<dbReference type="PANTHER" id="PTHR30146">
    <property type="entry name" value="LACI-RELATED TRANSCRIPTIONAL REPRESSOR"/>
    <property type="match status" value="1"/>
</dbReference>
<dbReference type="AlphaFoldDB" id="A0AAU9EN37"/>
<protein>
    <submittedName>
        <fullName evidence="5">LacI family DNA-binding transcriptional regulator</fullName>
    </submittedName>
</protein>
<keyword evidence="6" id="KW-1185">Reference proteome</keyword>
<keyword evidence="3" id="KW-0804">Transcription</keyword>
<keyword evidence="2 5" id="KW-0238">DNA-binding</keyword>
<dbReference type="SUPFAM" id="SSF53822">
    <property type="entry name" value="Periplasmic binding protein-like I"/>
    <property type="match status" value="1"/>
</dbReference>
<dbReference type="PROSITE" id="PS50932">
    <property type="entry name" value="HTH_LACI_2"/>
    <property type="match status" value="1"/>
</dbReference>
<evidence type="ECO:0000256" key="1">
    <source>
        <dbReference type="ARBA" id="ARBA00023015"/>
    </source>
</evidence>
<dbReference type="InterPro" id="IPR001761">
    <property type="entry name" value="Peripla_BP/Lac1_sug-bd_dom"/>
</dbReference>
<keyword evidence="1" id="KW-0805">Transcription regulation</keyword>
<dbReference type="PROSITE" id="PS00356">
    <property type="entry name" value="HTH_LACI_1"/>
    <property type="match status" value="1"/>
</dbReference>
<dbReference type="InterPro" id="IPR028082">
    <property type="entry name" value="Peripla_BP_I"/>
</dbReference>
<dbReference type="Gene3D" id="1.10.260.40">
    <property type="entry name" value="lambda repressor-like DNA-binding domains"/>
    <property type="match status" value="1"/>
</dbReference>
<gene>
    <name evidence="5" type="ORF">HLPR_01960</name>
</gene>
<organism evidence="5 6">
    <name type="scientific">Helicovermis profundi</name>
    <dbReference type="NCBI Taxonomy" id="3065157"/>
    <lineage>
        <taxon>Bacteria</taxon>
        <taxon>Bacillati</taxon>
        <taxon>Bacillota</taxon>
        <taxon>Clostridia</taxon>
        <taxon>Helicovermis</taxon>
    </lineage>
</organism>
<dbReference type="RefSeq" id="WP_338536224.1">
    <property type="nucleotide sequence ID" value="NZ_AP028654.1"/>
</dbReference>
<dbReference type="GO" id="GO:0000976">
    <property type="term" value="F:transcription cis-regulatory region binding"/>
    <property type="evidence" value="ECO:0007669"/>
    <property type="project" value="TreeGrafter"/>
</dbReference>
<dbReference type="KEGG" id="hprf:HLPR_01960"/>
<dbReference type="SUPFAM" id="SSF47413">
    <property type="entry name" value="lambda repressor-like DNA-binding domains"/>
    <property type="match status" value="1"/>
</dbReference>
<evidence type="ECO:0000259" key="4">
    <source>
        <dbReference type="PROSITE" id="PS50932"/>
    </source>
</evidence>
<accession>A0AAU9EN37</accession>
<evidence type="ECO:0000256" key="2">
    <source>
        <dbReference type="ARBA" id="ARBA00023125"/>
    </source>
</evidence>
<dbReference type="PANTHER" id="PTHR30146:SF109">
    <property type="entry name" value="HTH-TYPE TRANSCRIPTIONAL REGULATOR GALS"/>
    <property type="match status" value="1"/>
</dbReference>
<dbReference type="Gene3D" id="3.40.50.2300">
    <property type="match status" value="2"/>
</dbReference>
<dbReference type="Pfam" id="PF00356">
    <property type="entry name" value="LacI"/>
    <property type="match status" value="1"/>
</dbReference>
<proteinExistence type="predicted"/>
<dbReference type="SMART" id="SM00354">
    <property type="entry name" value="HTH_LACI"/>
    <property type="match status" value="1"/>
</dbReference>
<dbReference type="Proteomes" id="UP001321786">
    <property type="component" value="Chromosome"/>
</dbReference>
<evidence type="ECO:0000313" key="5">
    <source>
        <dbReference type="EMBL" id="BEP27865.1"/>
    </source>
</evidence>
<dbReference type="InterPro" id="IPR000843">
    <property type="entry name" value="HTH_LacI"/>
</dbReference>
<reference evidence="5 6" key="1">
    <citation type="submission" date="2023-08" db="EMBL/GenBank/DDBJ databases">
        <title>Helicovermis profunda gen. nov., sp. nov., a novel mesophilic, fermentative bacterium within the Bacillota from a deep-sea hydrothermal vent chimney.</title>
        <authorList>
            <person name="Miyazaki U."/>
            <person name="Mizutani D."/>
            <person name="Hashimoto Y."/>
            <person name="Tame A."/>
            <person name="Sawayama S."/>
            <person name="Miyazaki J."/>
            <person name="Takai K."/>
            <person name="Nakagawa S."/>
        </authorList>
    </citation>
    <scope>NUCLEOTIDE SEQUENCE [LARGE SCALE GENOMIC DNA]</scope>
    <source>
        <strain evidence="5 6">S502</strain>
    </source>
</reference>
<feature type="domain" description="HTH lacI-type" evidence="4">
    <location>
        <begin position="3"/>
        <end position="57"/>
    </location>
</feature>
<dbReference type="Pfam" id="PF00532">
    <property type="entry name" value="Peripla_BP_1"/>
    <property type="match status" value="1"/>
</dbReference>
<sequence>MKVTIKDVAKKANVSPSTVSRVIANNPRISDKTKEKVHKTLKELHYRPNVIARSLVSNKTNILGLIIPNSNENLFKNPFFIDVLRGISIYAQKHGYHIMYTYSKNEKEEKEYIQEYIYSNLVDGIILLTALENDPIIKHLKKEDFPFAVIGRPENTDSILWVDNDNFKAMYELVNHLIAQGHKDIAFIGGPSEFMFSKDRLKGYKMALSAKGYIVNDDKIIHESGFDVNSGYRACKKIFKNFSPTAIVTTDDLLAFGANKFLKEENIKEVEITGFNNVPTYEFQSHSITSIDIDSEGLGYSVAKLLIAKLNNQEMINNHIIVETKLIDRTSK</sequence>
<evidence type="ECO:0000256" key="3">
    <source>
        <dbReference type="ARBA" id="ARBA00023163"/>
    </source>
</evidence>
<dbReference type="GO" id="GO:0003700">
    <property type="term" value="F:DNA-binding transcription factor activity"/>
    <property type="evidence" value="ECO:0007669"/>
    <property type="project" value="TreeGrafter"/>
</dbReference>
<name>A0AAU9EN37_9FIRM</name>